<dbReference type="Proteomes" id="UP000339690">
    <property type="component" value="Chromosome"/>
</dbReference>
<dbReference type="Gene3D" id="3.40.50.2300">
    <property type="match status" value="2"/>
</dbReference>
<evidence type="ECO:0000256" key="2">
    <source>
        <dbReference type="SAM" id="SignalP"/>
    </source>
</evidence>
<dbReference type="PROSITE" id="PS51257">
    <property type="entry name" value="PROKAR_LIPOPROTEIN"/>
    <property type="match status" value="1"/>
</dbReference>
<dbReference type="InterPro" id="IPR028082">
    <property type="entry name" value="Peripla_BP_I"/>
</dbReference>
<gene>
    <name evidence="3" type="primary">urtA</name>
    <name evidence="3" type="ORF">GI584_06920</name>
</gene>
<feature type="signal peptide" evidence="2">
    <location>
        <begin position="1"/>
        <end position="24"/>
    </location>
</feature>
<dbReference type="AlphaFoldDB" id="A0A5Q2TGF9"/>
<evidence type="ECO:0000256" key="1">
    <source>
        <dbReference type="SAM" id="MobiDB-lite"/>
    </source>
</evidence>
<feature type="region of interest" description="Disordered" evidence="1">
    <location>
        <begin position="29"/>
        <end position="54"/>
    </location>
</feature>
<dbReference type="InterPro" id="IPR017777">
    <property type="entry name" value="ABC_urea-bd_UrtA"/>
</dbReference>
<sequence length="427" mass="46684">MRKRNFFYLLILGLLAIFMVACSAADNAASATDPEEGTETTEESESNEGNDGDTIKVGILHSLSGTMAISETSVQQAELLAIEEINENGGVLGKQLEPVIEDGASDWPTFAEKANKLLQQDEVATIFGGWTSASRKAMLPVVEEHNGLLFYPVQYEGMEDSPNIFYTGAAPNQQIVPAVDWLLENRGDSFFLLGSDYVFPRTANAAIRAQLENEGAELVGEEYTPLGHTDYNTVIAKIRNENPDVIFNTLNGDSNVAFFKQLKDAGITSDDITVLSVSVAEEEIKGIGADVIEGHLTSWNYYQTTDTPENEEFVASYQAEYGEDAVTADPIEAGYFGVYLWAKAVEEAGTTDVDEVREAAKGITFDAPNGTVTIDGDNQHVYKTVRIGEVQSDGMISELWQTEEPVKPDPYLDEYDWASDLSESLAE</sequence>
<dbReference type="EMBL" id="CP045915">
    <property type="protein sequence ID" value="QGH33766.1"/>
    <property type="molecule type" value="Genomic_DNA"/>
</dbReference>
<feature type="chain" id="PRO_5038951612" evidence="2">
    <location>
        <begin position="25"/>
        <end position="427"/>
    </location>
</feature>
<protein>
    <submittedName>
        <fullName evidence="3">Urea ABC transporter substrate-binding protein</fullName>
    </submittedName>
</protein>
<keyword evidence="2" id="KW-0732">Signal</keyword>
<dbReference type="KEGG" id="grc:GI584_06920"/>
<dbReference type="NCBIfam" id="TIGR03407">
    <property type="entry name" value="urea_ABC_UrtA"/>
    <property type="match status" value="1"/>
</dbReference>
<feature type="compositionally biased region" description="Acidic residues" evidence="1">
    <location>
        <begin position="33"/>
        <end position="51"/>
    </location>
</feature>
<dbReference type="PANTHER" id="PTHR47628">
    <property type="match status" value="1"/>
</dbReference>
<proteinExistence type="predicted"/>
<organism evidence="3 4">
    <name type="scientific">Gracilibacillus salitolerans</name>
    <dbReference type="NCBI Taxonomy" id="2663022"/>
    <lineage>
        <taxon>Bacteria</taxon>
        <taxon>Bacillati</taxon>
        <taxon>Bacillota</taxon>
        <taxon>Bacilli</taxon>
        <taxon>Bacillales</taxon>
        <taxon>Bacillaceae</taxon>
        <taxon>Gracilibacillus</taxon>
    </lineage>
</organism>
<dbReference type="PANTHER" id="PTHR47628:SF1">
    <property type="entry name" value="ALIPHATIC AMIDASE EXPRESSION-REGULATING PROTEIN"/>
    <property type="match status" value="1"/>
</dbReference>
<evidence type="ECO:0000313" key="4">
    <source>
        <dbReference type="Proteomes" id="UP000339690"/>
    </source>
</evidence>
<reference evidence="3 4" key="1">
    <citation type="submission" date="2019-11" db="EMBL/GenBank/DDBJ databases">
        <title>Gracilibacillus salitolerans sp. nov., a moderate halophile isolated from a saline soil in northwest China.</title>
        <authorList>
            <person name="Gan L."/>
        </authorList>
    </citation>
    <scope>NUCLEOTIDE SEQUENCE [LARGE SCALE GENOMIC DNA]</scope>
    <source>
        <strain evidence="3 4">SCU50</strain>
    </source>
</reference>
<evidence type="ECO:0000313" key="3">
    <source>
        <dbReference type="EMBL" id="QGH33766.1"/>
    </source>
</evidence>
<dbReference type="SUPFAM" id="SSF53822">
    <property type="entry name" value="Periplasmic binding protein-like I"/>
    <property type="match status" value="1"/>
</dbReference>
<dbReference type="CDD" id="cd06355">
    <property type="entry name" value="PBP1_FmdD-like"/>
    <property type="match status" value="1"/>
</dbReference>
<keyword evidence="4" id="KW-1185">Reference proteome</keyword>
<name>A0A5Q2TGF9_9BACI</name>
<dbReference type="Pfam" id="PF13433">
    <property type="entry name" value="Peripla_BP_5"/>
    <property type="match status" value="1"/>
</dbReference>
<dbReference type="RefSeq" id="WP_153790750.1">
    <property type="nucleotide sequence ID" value="NZ_CP045915.1"/>
</dbReference>
<accession>A0A5Q2TGF9</accession>